<evidence type="ECO:0000313" key="4">
    <source>
        <dbReference type="EMBL" id="ASX26233.1"/>
    </source>
</evidence>
<dbReference type="InterPro" id="IPR050322">
    <property type="entry name" value="Fe-S_cluster_asmbl/transfer"/>
</dbReference>
<dbReference type="InterPro" id="IPR016092">
    <property type="entry name" value="ATAP"/>
</dbReference>
<organism evidence="4 5">
    <name type="scientific">Candidatus Hamiltonella defensa</name>
    <name type="common">Bemisia tabaci</name>
    <dbReference type="NCBI Taxonomy" id="672795"/>
    <lineage>
        <taxon>Bacteria</taxon>
        <taxon>Pseudomonadati</taxon>
        <taxon>Pseudomonadota</taxon>
        <taxon>Gammaproteobacteria</taxon>
        <taxon>Enterobacterales</taxon>
        <taxon>Enterobacteriaceae</taxon>
        <taxon>aphid secondary symbionts</taxon>
        <taxon>Candidatus Williamhamiltonella</taxon>
    </lineage>
</organism>
<reference evidence="4 5" key="2">
    <citation type="submission" date="2017-09" db="EMBL/GenBank/DDBJ databases">
        <title>The genome of whitefly Bemisia tabaci, a global crop pest, provides novel insights into virus transmission, host adaptation and insecticide resistance.</title>
        <authorList>
            <person name="Kaur N."/>
            <person name="Kliot A."/>
            <person name="Pinheiro P.V."/>
            <person name="Luan J."/>
            <person name="Zheng Y."/>
            <person name="Liu W."/>
            <person name="Sun H."/>
            <person name="Yang X."/>
            <person name="Xu Y."/>
            <person name="Luo Y."/>
            <person name="Kruse A."/>
            <person name="Fisher T.W."/>
            <person name="Nelson D.R."/>
            <person name="Elimelech M."/>
            <person name="MacCoss M."/>
            <person name="Johnson R."/>
            <person name="Cohen E."/>
            <person name="Hunter W.B."/>
            <person name="Brown J.K."/>
            <person name="Jander G."/>
            <person name="Cilia M."/>
            <person name="Douglas A.E."/>
            <person name="Ghanim M."/>
            <person name="Simmons A.M."/>
            <person name="Wintermantel W.M."/>
            <person name="Ling K.-S."/>
            <person name="Fei Z."/>
        </authorList>
    </citation>
    <scope>NUCLEOTIDE SEQUENCE [LARGE SCALE GENOMIC DNA]</scope>
    <source>
        <strain evidence="4 5">MEAM1</strain>
    </source>
</reference>
<name>A0A249DXG7_9ENTR</name>
<dbReference type="SUPFAM" id="SSF89360">
    <property type="entry name" value="HesB-like domain"/>
    <property type="match status" value="1"/>
</dbReference>
<dbReference type="PROSITE" id="PS01152">
    <property type="entry name" value="HESB"/>
    <property type="match status" value="1"/>
</dbReference>
<evidence type="ECO:0000259" key="3">
    <source>
        <dbReference type="Pfam" id="PF01521"/>
    </source>
</evidence>
<gene>
    <name evidence="4" type="ORF">BA171_03850</name>
</gene>
<evidence type="ECO:0000313" key="5">
    <source>
        <dbReference type="Proteomes" id="UP000216438"/>
    </source>
</evidence>
<dbReference type="OrthoDB" id="9801228at2"/>
<dbReference type="PANTHER" id="PTHR10072:SF47">
    <property type="entry name" value="PROTEIN SUFA"/>
    <property type="match status" value="1"/>
</dbReference>
<dbReference type="Proteomes" id="UP000216438">
    <property type="component" value="Chromosome"/>
</dbReference>
<accession>A0A249DXG7</accession>
<evidence type="ECO:0000256" key="2">
    <source>
        <dbReference type="ARBA" id="ARBA00023004"/>
    </source>
</evidence>
<dbReference type="GO" id="GO:0051537">
    <property type="term" value="F:2 iron, 2 sulfur cluster binding"/>
    <property type="evidence" value="ECO:0007669"/>
    <property type="project" value="TreeGrafter"/>
</dbReference>
<dbReference type="InterPro" id="IPR035903">
    <property type="entry name" value="HesB-like_dom_sf"/>
</dbReference>
<dbReference type="NCBIfam" id="TIGR00049">
    <property type="entry name" value="iron-sulfur cluster assembly accessory protein"/>
    <property type="match status" value="1"/>
</dbReference>
<dbReference type="InterPro" id="IPR000361">
    <property type="entry name" value="ATAP_core_dom"/>
</dbReference>
<dbReference type="InterPro" id="IPR017870">
    <property type="entry name" value="FeS_cluster_insertion_CS"/>
</dbReference>
<dbReference type="RefSeq" id="WP_016856795.1">
    <property type="nucleotide sequence ID" value="NZ_CP016303.1"/>
</dbReference>
<evidence type="ECO:0000256" key="1">
    <source>
        <dbReference type="ARBA" id="ARBA00006718"/>
    </source>
</evidence>
<dbReference type="PANTHER" id="PTHR10072">
    <property type="entry name" value="IRON-SULFUR CLUSTER ASSEMBLY PROTEIN"/>
    <property type="match status" value="1"/>
</dbReference>
<proteinExistence type="inferred from homology"/>
<dbReference type="EMBL" id="CP016303">
    <property type="protein sequence ID" value="ASX26233.1"/>
    <property type="molecule type" value="Genomic_DNA"/>
</dbReference>
<dbReference type="Gene3D" id="2.60.300.12">
    <property type="entry name" value="HesB-like domain"/>
    <property type="match status" value="1"/>
</dbReference>
<keyword evidence="2" id="KW-0408">Iron</keyword>
<comment type="similarity">
    <text evidence="1">Belongs to the HesB/IscA family.</text>
</comment>
<dbReference type="AlphaFoldDB" id="A0A249DXG7"/>
<dbReference type="Pfam" id="PF01521">
    <property type="entry name" value="Fe-S_biosyn"/>
    <property type="match status" value="1"/>
</dbReference>
<dbReference type="NCBIfam" id="NF007050">
    <property type="entry name" value="PRK09504.1"/>
    <property type="match status" value="1"/>
</dbReference>
<reference evidence="5" key="1">
    <citation type="submission" date="2016-06" db="EMBL/GenBank/DDBJ databases">
        <authorList>
            <person name="Chen W."/>
            <person name="Hasegawa D.K."/>
        </authorList>
    </citation>
    <scope>NUCLEOTIDE SEQUENCE [LARGE SCALE GENOMIC DNA]</scope>
    <source>
        <strain evidence="5">MEAM1</strain>
    </source>
</reference>
<dbReference type="GO" id="GO:0005829">
    <property type="term" value="C:cytosol"/>
    <property type="evidence" value="ECO:0007669"/>
    <property type="project" value="TreeGrafter"/>
</dbReference>
<sequence length="123" mass="13740">MQQNKLDIFETAHHQWSGVTMTARAAVQIIKLMKKNEKIKGLKLSVKPSGCAGFSYVMNMVESTANDDLLFEQKEAKLYVPLKAMPFVDGTEMDYVSEGLNQMFKFNNPRAQHACGCGESFGV</sequence>
<protein>
    <submittedName>
        <fullName evidence="4">Fe-S cluster assembly scaffold SufA</fullName>
    </submittedName>
</protein>
<dbReference type="GO" id="GO:0016226">
    <property type="term" value="P:iron-sulfur cluster assembly"/>
    <property type="evidence" value="ECO:0007669"/>
    <property type="project" value="InterPro"/>
</dbReference>
<feature type="domain" description="Core" evidence="3">
    <location>
        <begin position="19"/>
        <end position="119"/>
    </location>
</feature>